<sequence length="70" mass="8228">MPYATPLEVKLAMHLNYSMKQDTRVGSTFRLGDRNIWGVYEGWQTADLIDNRYTNHKKFIRLSDALNRPL</sequence>
<gene>
    <name evidence="1" type="ORF">S01H1_42809</name>
</gene>
<organism evidence="1">
    <name type="scientific">marine sediment metagenome</name>
    <dbReference type="NCBI Taxonomy" id="412755"/>
    <lineage>
        <taxon>unclassified sequences</taxon>
        <taxon>metagenomes</taxon>
        <taxon>ecological metagenomes</taxon>
    </lineage>
</organism>
<dbReference type="AlphaFoldDB" id="X0UV36"/>
<evidence type="ECO:0000313" key="1">
    <source>
        <dbReference type="EMBL" id="GAG09724.1"/>
    </source>
</evidence>
<protein>
    <submittedName>
        <fullName evidence="1">Uncharacterized protein</fullName>
    </submittedName>
</protein>
<name>X0UV36_9ZZZZ</name>
<accession>X0UV36</accession>
<comment type="caution">
    <text evidence="1">The sequence shown here is derived from an EMBL/GenBank/DDBJ whole genome shotgun (WGS) entry which is preliminary data.</text>
</comment>
<dbReference type="EMBL" id="BARS01027242">
    <property type="protein sequence ID" value="GAG09724.1"/>
    <property type="molecule type" value="Genomic_DNA"/>
</dbReference>
<reference evidence="1" key="1">
    <citation type="journal article" date="2014" name="Front. Microbiol.">
        <title>High frequency of phylogenetically diverse reductive dehalogenase-homologous genes in deep subseafloor sedimentary metagenomes.</title>
        <authorList>
            <person name="Kawai M."/>
            <person name="Futagami T."/>
            <person name="Toyoda A."/>
            <person name="Takaki Y."/>
            <person name="Nishi S."/>
            <person name="Hori S."/>
            <person name="Arai W."/>
            <person name="Tsubouchi T."/>
            <person name="Morono Y."/>
            <person name="Uchiyama I."/>
            <person name="Ito T."/>
            <person name="Fujiyama A."/>
            <person name="Inagaki F."/>
            <person name="Takami H."/>
        </authorList>
    </citation>
    <scope>NUCLEOTIDE SEQUENCE</scope>
    <source>
        <strain evidence="1">Expedition CK06-06</strain>
    </source>
</reference>
<proteinExistence type="predicted"/>